<reference evidence="2" key="1">
    <citation type="journal article" date="2015" name="Nature">
        <title>Complex archaea that bridge the gap between prokaryotes and eukaryotes.</title>
        <authorList>
            <person name="Spang A."/>
            <person name="Saw J.H."/>
            <person name="Jorgensen S.L."/>
            <person name="Zaremba-Niedzwiedzka K."/>
            <person name="Martijn J."/>
            <person name="Lind A.E."/>
            <person name="van Eijk R."/>
            <person name="Schleper C."/>
            <person name="Guy L."/>
            <person name="Ettema T.J."/>
        </authorList>
    </citation>
    <scope>NUCLEOTIDE SEQUENCE</scope>
</reference>
<accession>A0A0F9J0J3</accession>
<proteinExistence type="predicted"/>
<dbReference type="Pfam" id="PF12708">
    <property type="entry name" value="Pect-lyase_RHGA_epim"/>
    <property type="match status" value="1"/>
</dbReference>
<dbReference type="EMBL" id="LAZR01017681">
    <property type="protein sequence ID" value="KKL99425.1"/>
    <property type="molecule type" value="Genomic_DNA"/>
</dbReference>
<dbReference type="Gene3D" id="2.10.10.20">
    <property type="entry name" value="Carbohydrate-binding module superfamily 5/12"/>
    <property type="match status" value="1"/>
</dbReference>
<gene>
    <name evidence="2" type="ORF">LCGC14_1814560</name>
</gene>
<dbReference type="AlphaFoldDB" id="A0A0F9J0J3"/>
<name>A0A0F9J0J3_9ZZZZ</name>
<evidence type="ECO:0000259" key="1">
    <source>
        <dbReference type="Pfam" id="PF12708"/>
    </source>
</evidence>
<dbReference type="InterPro" id="IPR011050">
    <property type="entry name" value="Pectin_lyase_fold/virulence"/>
</dbReference>
<protein>
    <recommendedName>
        <fullName evidence="1">Rhamnogalacturonase A/B/Epimerase-like pectate lyase domain-containing protein</fullName>
    </recommendedName>
</protein>
<organism evidence="2">
    <name type="scientific">marine sediment metagenome</name>
    <dbReference type="NCBI Taxonomy" id="412755"/>
    <lineage>
        <taxon>unclassified sequences</taxon>
        <taxon>metagenomes</taxon>
        <taxon>ecological metagenomes</taxon>
    </lineage>
</organism>
<evidence type="ECO:0000313" key="2">
    <source>
        <dbReference type="EMBL" id="KKL99425.1"/>
    </source>
</evidence>
<dbReference type="InterPro" id="IPR012334">
    <property type="entry name" value="Pectin_lyas_fold"/>
</dbReference>
<comment type="caution">
    <text evidence="2">The sequence shown here is derived from an EMBL/GenBank/DDBJ whole genome shotgun (WGS) entry which is preliminary data.</text>
</comment>
<dbReference type="InterPro" id="IPR024535">
    <property type="entry name" value="RHGA/B-epi-like_pectate_lyase"/>
</dbReference>
<dbReference type="SUPFAM" id="SSF51126">
    <property type="entry name" value="Pectin lyase-like"/>
    <property type="match status" value="1"/>
</dbReference>
<dbReference type="Gene3D" id="2.160.20.10">
    <property type="entry name" value="Single-stranded right-handed beta-helix, Pectin lyase-like"/>
    <property type="match status" value="1"/>
</dbReference>
<sequence length="617" mass="65566">MATAITDALIGARFLDRGGAVFNAKHPDFGAVGDGIVDDSVAIIAAKDAAEAVNGRLYIPHGTYNMASSTLTMKKPIYFFGDGIKNTILSWTKTSGNCIEIGDVADSFAGAVLEHFQVLGPSNANVASPTQTTVGLHINPSGNVSPNTTNGLLRNVNFRDLHRGIEAGQAWNWGGEHLLFQFTFQALHFSGGTDTIVFHRTSFANCRTVLDYTNGGGLLFTDSNFNNTSLDNAGDGPWFEIFQSVAQFTNCYWENGSFDPLFRLGAGAVEGADSRTSLTIVGGEYNDQTPFVEYGDERIGISIDGIRTEGASHQLIILTLAGDTTSPTLYPLINPHLRVIGENEDRKNRLANGAITPNNLLVPAKQGGGGGTLTYEAAGADARGGGQGHVIVTLTSTTNRGPEIANDLTIGDWYTLVLSLRESANMASVSAINRATVGGDIWTKSVVSSIQQTLQDKFETVYIPFQAKGETVWLSIPTLAAELHIRFAGVYAGMYFGPHEGESQQRASVVFNDGVPTNGFFHKGQQIFDKTPVSANQQGWICSVSGFANDSTAWGSTTAYSVDDVVTNGGDVYRCKTAGTSAGSGGPSGTDLDITDNTVVWEYVGADPTFLAMANIA</sequence>
<feature type="domain" description="Rhamnogalacturonase A/B/Epimerase-like pectate lyase" evidence="1">
    <location>
        <begin position="28"/>
        <end position="228"/>
    </location>
</feature>